<dbReference type="AlphaFoldDB" id="A0A1F5ZMU1"/>
<protein>
    <recommendedName>
        <fullName evidence="4">Pilus assembly protein PilO</fullName>
    </recommendedName>
</protein>
<reference evidence="2 3" key="1">
    <citation type="journal article" date="2016" name="Nat. Commun.">
        <title>Thousands of microbial genomes shed light on interconnected biogeochemical processes in an aquifer system.</title>
        <authorList>
            <person name="Anantharaman K."/>
            <person name="Brown C.T."/>
            <person name="Hug L.A."/>
            <person name="Sharon I."/>
            <person name="Castelle C.J."/>
            <person name="Probst A.J."/>
            <person name="Thomas B.C."/>
            <person name="Singh A."/>
            <person name="Wilkins M.J."/>
            <person name="Karaoz U."/>
            <person name="Brodie E.L."/>
            <person name="Williams K.H."/>
            <person name="Hubbard S.S."/>
            <person name="Banfield J.F."/>
        </authorList>
    </citation>
    <scope>NUCLEOTIDE SEQUENCE [LARGE SCALE GENOMIC DNA]</scope>
</reference>
<accession>A0A1F5ZMU1</accession>
<sequence length="241" mass="26722">MKINDLLSKLREYQSFFISSVIAVVLFWLFQNYLIPNGTKIGEMLTMQNDLIAKEKILTKKLEDLGGLDEVEELLLLRKVNAVIPQEKDIFSIFSGLDTQQADAGVVITQSDFTAGVVSTGSAAIVPAADNKPYKSLDVSFAAIANKENFLTLLNNLESFKTRLFIPHDVKISFVSPDTLDTSFILTTYYLPFPPQLGTLETPLPQLSGQLARIKDKINQNATAISDAEPIFEKGKSNLFQ</sequence>
<evidence type="ECO:0000313" key="2">
    <source>
        <dbReference type="EMBL" id="OGG13673.1"/>
    </source>
</evidence>
<keyword evidence="1" id="KW-0472">Membrane</keyword>
<organism evidence="2 3">
    <name type="scientific">Candidatus Gottesmanbacteria bacterium RIFCSPHIGHO2_01_FULL_39_10</name>
    <dbReference type="NCBI Taxonomy" id="1798375"/>
    <lineage>
        <taxon>Bacteria</taxon>
        <taxon>Candidatus Gottesmaniibacteriota</taxon>
    </lineage>
</organism>
<feature type="transmembrane region" description="Helical" evidence="1">
    <location>
        <begin position="12"/>
        <end position="30"/>
    </location>
</feature>
<comment type="caution">
    <text evidence="2">The sequence shown here is derived from an EMBL/GenBank/DDBJ whole genome shotgun (WGS) entry which is preliminary data.</text>
</comment>
<dbReference type="STRING" id="1798375.A2773_00060"/>
<name>A0A1F5ZMU1_9BACT</name>
<dbReference type="EMBL" id="MFJE01000042">
    <property type="protein sequence ID" value="OGG13673.1"/>
    <property type="molecule type" value="Genomic_DNA"/>
</dbReference>
<dbReference type="Proteomes" id="UP000177383">
    <property type="component" value="Unassembled WGS sequence"/>
</dbReference>
<proteinExistence type="predicted"/>
<evidence type="ECO:0000313" key="3">
    <source>
        <dbReference type="Proteomes" id="UP000177383"/>
    </source>
</evidence>
<gene>
    <name evidence="2" type="ORF">A2773_00060</name>
</gene>
<evidence type="ECO:0008006" key="4">
    <source>
        <dbReference type="Google" id="ProtNLM"/>
    </source>
</evidence>
<evidence type="ECO:0000256" key="1">
    <source>
        <dbReference type="SAM" id="Phobius"/>
    </source>
</evidence>
<keyword evidence="1" id="KW-1133">Transmembrane helix</keyword>
<keyword evidence="1" id="KW-0812">Transmembrane</keyword>